<accession>A0A9P7BFY3</accession>
<gene>
    <name evidence="8" type="primary">ATG12</name>
    <name evidence="8" type="ORF">C6P40_005092</name>
</gene>
<dbReference type="InterPro" id="IPR029071">
    <property type="entry name" value="Ubiquitin-like_domsf"/>
</dbReference>
<dbReference type="Pfam" id="PF04110">
    <property type="entry name" value="APG12"/>
    <property type="match status" value="1"/>
</dbReference>
<evidence type="ECO:0000256" key="1">
    <source>
        <dbReference type="ARBA" id="ARBA00004623"/>
    </source>
</evidence>
<dbReference type="OrthoDB" id="10003551at2759"/>
<sequence length="90" mass="9930">MHVRLKGIGAVPQISPSVVDFPRESPFAVIPQHLRQKLKLNNNQQLWCYVGNAFTPLMDDSLDTIVGLTSINTSSDDTLIVTYSLVEAFG</sequence>
<evidence type="ECO:0000256" key="6">
    <source>
        <dbReference type="ARBA" id="ARBA00023006"/>
    </source>
</evidence>
<dbReference type="Proteomes" id="UP000697127">
    <property type="component" value="Unassembled WGS sequence"/>
</dbReference>
<dbReference type="GO" id="GO:0034727">
    <property type="term" value="P:piecemeal microautophagy of the nucleus"/>
    <property type="evidence" value="ECO:0007669"/>
    <property type="project" value="TreeGrafter"/>
</dbReference>
<name>A0A9P7BFY3_9ASCO</name>
<keyword evidence="7" id="KW-0472">Membrane</keyword>
<dbReference type="GO" id="GO:0061723">
    <property type="term" value="P:glycophagy"/>
    <property type="evidence" value="ECO:0007669"/>
    <property type="project" value="TreeGrafter"/>
</dbReference>
<evidence type="ECO:0000313" key="9">
    <source>
        <dbReference type="Proteomes" id="UP000697127"/>
    </source>
</evidence>
<comment type="caution">
    <text evidence="8">The sequence shown here is derived from an EMBL/GenBank/DDBJ whole genome shotgun (WGS) entry which is preliminary data.</text>
</comment>
<keyword evidence="6 7" id="KW-0072">Autophagy</keyword>
<dbReference type="EMBL" id="PUHW01000082">
    <property type="protein sequence ID" value="KAG0689401.1"/>
    <property type="molecule type" value="Genomic_DNA"/>
</dbReference>
<comment type="subunit">
    <text evidence="7">Forms a conjugate with ATG5.</text>
</comment>
<dbReference type="GO" id="GO:0019776">
    <property type="term" value="F:Atg8-family ligase activity"/>
    <property type="evidence" value="ECO:0007669"/>
    <property type="project" value="TreeGrafter"/>
</dbReference>
<dbReference type="PANTHER" id="PTHR13385:SF0">
    <property type="entry name" value="UBIQUITIN-LIKE PROTEIN ATG12"/>
    <property type="match status" value="1"/>
</dbReference>
<keyword evidence="9" id="KW-1185">Reference proteome</keyword>
<evidence type="ECO:0000256" key="4">
    <source>
        <dbReference type="ARBA" id="ARBA00022499"/>
    </source>
</evidence>
<keyword evidence="5 7" id="KW-0833">Ubl conjugation pathway</keyword>
<comment type="similarity">
    <text evidence="2 7">Belongs to the ATG12 family.</text>
</comment>
<evidence type="ECO:0000256" key="7">
    <source>
        <dbReference type="RuleBase" id="RU361201"/>
    </source>
</evidence>
<reference evidence="8" key="1">
    <citation type="submission" date="2020-11" db="EMBL/GenBank/DDBJ databases">
        <title>Kefir isolates.</title>
        <authorList>
            <person name="Marcisauskas S."/>
            <person name="Kim Y."/>
            <person name="Blasche S."/>
        </authorList>
    </citation>
    <scope>NUCLEOTIDE SEQUENCE</scope>
    <source>
        <strain evidence="8">Olga-1</strain>
    </source>
</reference>
<dbReference type="GO" id="GO:0000422">
    <property type="term" value="P:autophagy of mitochondrion"/>
    <property type="evidence" value="ECO:0007669"/>
    <property type="project" value="TreeGrafter"/>
</dbReference>
<dbReference type="GO" id="GO:0000421">
    <property type="term" value="C:autophagosome membrane"/>
    <property type="evidence" value="ECO:0007669"/>
    <property type="project" value="TreeGrafter"/>
</dbReference>
<dbReference type="GO" id="GO:0000045">
    <property type="term" value="P:autophagosome assembly"/>
    <property type="evidence" value="ECO:0007669"/>
    <property type="project" value="InterPro"/>
</dbReference>
<comment type="function">
    <text evidence="7">Ubiquitin-like protein involved in cytoplasm to vacuole transport (Cvt), autophagy vesicles formation, mitophagy, and nucleophagy.</text>
</comment>
<evidence type="ECO:0000256" key="5">
    <source>
        <dbReference type="ARBA" id="ARBA00022786"/>
    </source>
</evidence>
<dbReference type="GO" id="GO:0034274">
    <property type="term" value="C:Atg12-Atg5-Atg16 complex"/>
    <property type="evidence" value="ECO:0007669"/>
    <property type="project" value="TreeGrafter"/>
</dbReference>
<keyword evidence="7" id="KW-0653">Protein transport</keyword>
<dbReference type="GO" id="GO:0034045">
    <property type="term" value="C:phagophore assembly site membrane"/>
    <property type="evidence" value="ECO:0007669"/>
    <property type="project" value="UniProtKB-SubCell"/>
</dbReference>
<dbReference type="SUPFAM" id="SSF54236">
    <property type="entry name" value="Ubiquitin-like"/>
    <property type="match status" value="1"/>
</dbReference>
<dbReference type="InterPro" id="IPR007242">
    <property type="entry name" value="Atg12"/>
</dbReference>
<keyword evidence="4 7" id="KW-1017">Isopeptide bond</keyword>
<comment type="subcellular location">
    <subcellularLocation>
        <location evidence="1 7">Preautophagosomal structure membrane</location>
        <topology evidence="1 7">Peripheral membrane protein</topology>
    </subcellularLocation>
</comment>
<evidence type="ECO:0000256" key="3">
    <source>
        <dbReference type="ARBA" id="ARBA00015875"/>
    </source>
</evidence>
<evidence type="ECO:0000256" key="2">
    <source>
        <dbReference type="ARBA" id="ARBA00007778"/>
    </source>
</evidence>
<evidence type="ECO:0000313" key="8">
    <source>
        <dbReference type="EMBL" id="KAG0689401.1"/>
    </source>
</evidence>
<keyword evidence="7" id="KW-0813">Transport</keyword>
<dbReference type="GO" id="GO:0015031">
    <property type="term" value="P:protein transport"/>
    <property type="evidence" value="ECO:0007669"/>
    <property type="project" value="UniProtKB-KW"/>
</dbReference>
<dbReference type="Gene3D" id="3.10.20.90">
    <property type="entry name" value="Phosphatidylinositol 3-kinase Catalytic Subunit, Chain A, domain 1"/>
    <property type="match status" value="1"/>
</dbReference>
<protein>
    <recommendedName>
        <fullName evidence="3 7">Ubiquitin-like protein ATG12</fullName>
    </recommendedName>
</protein>
<dbReference type="PANTHER" id="PTHR13385">
    <property type="entry name" value="AUTOPHAGY PROTEIN 12"/>
    <property type="match status" value="1"/>
</dbReference>
<dbReference type="AlphaFoldDB" id="A0A9P7BFY3"/>
<organism evidence="8 9">
    <name type="scientific">Pichia californica</name>
    <dbReference type="NCBI Taxonomy" id="460514"/>
    <lineage>
        <taxon>Eukaryota</taxon>
        <taxon>Fungi</taxon>
        <taxon>Dikarya</taxon>
        <taxon>Ascomycota</taxon>
        <taxon>Saccharomycotina</taxon>
        <taxon>Pichiomycetes</taxon>
        <taxon>Pichiales</taxon>
        <taxon>Pichiaceae</taxon>
        <taxon>Pichia</taxon>
    </lineage>
</organism>
<proteinExistence type="inferred from homology"/>
<dbReference type="GO" id="GO:0097352">
    <property type="term" value="P:autophagosome maturation"/>
    <property type="evidence" value="ECO:0007669"/>
    <property type="project" value="TreeGrafter"/>
</dbReference>